<evidence type="ECO:0000313" key="1">
    <source>
        <dbReference type="EMBL" id="CEK96308.1"/>
    </source>
</evidence>
<organism evidence="1">
    <name type="scientific">Arion vulgaris</name>
    <dbReference type="NCBI Taxonomy" id="1028688"/>
    <lineage>
        <taxon>Eukaryota</taxon>
        <taxon>Metazoa</taxon>
        <taxon>Spiralia</taxon>
        <taxon>Lophotrochozoa</taxon>
        <taxon>Mollusca</taxon>
        <taxon>Gastropoda</taxon>
        <taxon>Heterobranchia</taxon>
        <taxon>Euthyneura</taxon>
        <taxon>Panpulmonata</taxon>
        <taxon>Eupulmonata</taxon>
        <taxon>Stylommatophora</taxon>
        <taxon>Helicina</taxon>
        <taxon>Arionoidea</taxon>
        <taxon>Arionidae</taxon>
        <taxon>Arion</taxon>
    </lineage>
</organism>
<name>A0A0B7BTI8_9EUPU</name>
<protein>
    <submittedName>
        <fullName evidence="1">Uncharacterized protein</fullName>
    </submittedName>
</protein>
<proteinExistence type="predicted"/>
<feature type="non-terminal residue" evidence="1">
    <location>
        <position position="53"/>
    </location>
</feature>
<gene>
    <name evidence="1" type="primary">ORF211482</name>
</gene>
<dbReference type="EMBL" id="HACG01049443">
    <property type="protein sequence ID" value="CEK96308.1"/>
    <property type="molecule type" value="Transcribed_RNA"/>
</dbReference>
<sequence>MHIQLIVIVAGQLPFLSIVSHVNSLFNYPSKLHSPVFLWSVHLLHPSAVHQRA</sequence>
<reference evidence="1" key="1">
    <citation type="submission" date="2014-12" db="EMBL/GenBank/DDBJ databases">
        <title>Insight into the proteome of Arion vulgaris.</title>
        <authorList>
            <person name="Aradska J."/>
            <person name="Bulat T."/>
            <person name="Smidak R."/>
            <person name="Sarate P."/>
            <person name="Gangsoo J."/>
            <person name="Sialana F."/>
            <person name="Bilban M."/>
            <person name="Lubec G."/>
        </authorList>
    </citation>
    <scope>NUCLEOTIDE SEQUENCE</scope>
    <source>
        <tissue evidence="1">Skin</tissue>
    </source>
</reference>
<dbReference type="AlphaFoldDB" id="A0A0B7BTI8"/>
<accession>A0A0B7BTI8</accession>